<feature type="transmembrane region" description="Helical" evidence="1">
    <location>
        <begin position="198"/>
        <end position="218"/>
    </location>
</feature>
<feature type="domain" description="DUF5808" evidence="3">
    <location>
        <begin position="336"/>
        <end position="360"/>
    </location>
</feature>
<feature type="domain" description="DUF1648" evidence="2">
    <location>
        <begin position="156"/>
        <end position="203"/>
    </location>
</feature>
<dbReference type="PANTHER" id="PTHR37810:SF9">
    <property type="entry name" value="MEMBRANE PROTEIN"/>
    <property type="match status" value="1"/>
</dbReference>
<dbReference type="EMBL" id="FQXP01000008">
    <property type="protein sequence ID" value="SHH99606.1"/>
    <property type="molecule type" value="Genomic_DNA"/>
</dbReference>
<protein>
    <submittedName>
        <fullName evidence="4">Uncharacterized membrane protein</fullName>
    </submittedName>
</protein>
<evidence type="ECO:0000259" key="3">
    <source>
        <dbReference type="Pfam" id="PF19124"/>
    </source>
</evidence>
<dbReference type="InterPro" id="IPR012867">
    <property type="entry name" value="DUF1648"/>
</dbReference>
<feature type="transmembrane region" description="Helical" evidence="1">
    <location>
        <begin position="149"/>
        <end position="169"/>
    </location>
</feature>
<dbReference type="RefSeq" id="WP_072832138.1">
    <property type="nucleotide sequence ID" value="NZ_FQXP01000008.1"/>
</dbReference>
<evidence type="ECO:0000313" key="4">
    <source>
        <dbReference type="EMBL" id="SHH99606.1"/>
    </source>
</evidence>
<gene>
    <name evidence="4" type="ORF">SAMN02745196_02281</name>
</gene>
<proteinExistence type="predicted"/>
<dbReference type="STRING" id="1121306.SAMN02745196_02281"/>
<keyword evidence="1" id="KW-1133">Transmembrane helix</keyword>
<dbReference type="InterPro" id="IPR043831">
    <property type="entry name" value="DUF5808"/>
</dbReference>
<dbReference type="AlphaFoldDB" id="A0A1M5XIM4"/>
<feature type="transmembrane region" description="Helical" evidence="1">
    <location>
        <begin position="56"/>
        <end position="78"/>
    </location>
</feature>
<evidence type="ECO:0000313" key="5">
    <source>
        <dbReference type="Proteomes" id="UP000184526"/>
    </source>
</evidence>
<sequence>MNGELSMFFFMSICLVIIGATFLFIPSMSRVDIYFGIRMPKFLRKREDMKKIRSRFNINIISYTIATILVYAIGYYLIYKWALGENFQASWLIFITLVQMALLQLAYYIAYKSVRTIKAKEKDSGNWNVARKISIVDTKLSKEINKVNYWWLLPFIIILFEVILVASNYSNLPEQIPMHYNLAGEVDRYTNKTPLNAMMLPIISFGMTVFLYVTTVITKRSKKEINSLNTEKSRAQLRLYYKYLEVFMAITSAMLGITFLIGDLSLVGIVSSKYMMSIILIISLILVVFATVFFIKIGQGGCKLKIKDVEDKEEEELFIDKDDDQYWIMGTFYYNKEDPSLMVEKRSGGGWTVNLGTTLGMILTIAPIILIIVLCIAIPMRG</sequence>
<keyword evidence="5" id="KW-1185">Reference proteome</keyword>
<name>A0A1M5XIM4_9CLOT</name>
<reference evidence="4 5" key="1">
    <citation type="submission" date="2016-11" db="EMBL/GenBank/DDBJ databases">
        <authorList>
            <person name="Jaros S."/>
            <person name="Januszkiewicz K."/>
            <person name="Wedrychowicz H."/>
        </authorList>
    </citation>
    <scope>NUCLEOTIDE SEQUENCE [LARGE SCALE GENOMIC DNA]</scope>
    <source>
        <strain evidence="4 5">DSM 3089</strain>
    </source>
</reference>
<evidence type="ECO:0000256" key="1">
    <source>
        <dbReference type="SAM" id="Phobius"/>
    </source>
</evidence>
<feature type="transmembrane region" description="Helical" evidence="1">
    <location>
        <begin position="90"/>
        <end position="110"/>
    </location>
</feature>
<feature type="transmembrane region" description="Helical" evidence="1">
    <location>
        <begin position="6"/>
        <end position="35"/>
    </location>
</feature>
<feature type="transmembrane region" description="Helical" evidence="1">
    <location>
        <begin position="355"/>
        <end position="380"/>
    </location>
</feature>
<dbReference type="InterPro" id="IPR014574">
    <property type="entry name" value="UCP032908"/>
</dbReference>
<dbReference type="Pfam" id="PF19124">
    <property type="entry name" value="DUF5808"/>
    <property type="match status" value="1"/>
</dbReference>
<dbReference type="GO" id="GO:0009636">
    <property type="term" value="P:response to toxic substance"/>
    <property type="evidence" value="ECO:0007669"/>
    <property type="project" value="TreeGrafter"/>
</dbReference>
<organism evidence="4 5">
    <name type="scientific">Clostridium collagenovorans DSM 3089</name>
    <dbReference type="NCBI Taxonomy" id="1121306"/>
    <lineage>
        <taxon>Bacteria</taxon>
        <taxon>Bacillati</taxon>
        <taxon>Bacillota</taxon>
        <taxon>Clostridia</taxon>
        <taxon>Eubacteriales</taxon>
        <taxon>Clostridiaceae</taxon>
        <taxon>Clostridium</taxon>
    </lineage>
</organism>
<evidence type="ECO:0000259" key="2">
    <source>
        <dbReference type="Pfam" id="PF07853"/>
    </source>
</evidence>
<dbReference type="Pfam" id="PF07853">
    <property type="entry name" value="DUF1648"/>
    <property type="match status" value="1"/>
</dbReference>
<feature type="transmembrane region" description="Helical" evidence="1">
    <location>
        <begin position="239"/>
        <end position="262"/>
    </location>
</feature>
<keyword evidence="1" id="KW-0812">Transmembrane</keyword>
<dbReference type="OrthoDB" id="9808690at2"/>
<accession>A0A1M5XIM4</accession>
<feature type="transmembrane region" description="Helical" evidence="1">
    <location>
        <begin position="274"/>
        <end position="295"/>
    </location>
</feature>
<dbReference type="PIRSF" id="PIRSF032908">
    <property type="entry name" value="UCP032908"/>
    <property type="match status" value="1"/>
</dbReference>
<dbReference type="Proteomes" id="UP000184526">
    <property type="component" value="Unassembled WGS sequence"/>
</dbReference>
<dbReference type="PANTHER" id="PTHR37810">
    <property type="entry name" value="IMMUNITY PROTEIN SDPI"/>
    <property type="match status" value="1"/>
</dbReference>
<keyword evidence="1" id="KW-0472">Membrane</keyword>